<evidence type="ECO:0000313" key="7">
    <source>
        <dbReference type="Proteomes" id="UP000230423"/>
    </source>
</evidence>
<dbReference type="InterPro" id="IPR011009">
    <property type="entry name" value="Kinase-like_dom_sf"/>
</dbReference>
<keyword evidence="2" id="KW-0547">Nucleotide-binding</keyword>
<evidence type="ECO:0000256" key="1">
    <source>
        <dbReference type="ARBA" id="ARBA00022679"/>
    </source>
</evidence>
<dbReference type="GO" id="GO:1902749">
    <property type="term" value="P:regulation of cell cycle G2/M phase transition"/>
    <property type="evidence" value="ECO:0007669"/>
    <property type="project" value="TreeGrafter"/>
</dbReference>
<dbReference type="AlphaFoldDB" id="A0A2G9V265"/>
<name>A0A2G9V265_TELCI</name>
<proteinExistence type="predicted"/>
<dbReference type="EMBL" id="KZ345050">
    <property type="protein sequence ID" value="PIO76466.1"/>
    <property type="molecule type" value="Genomic_DNA"/>
</dbReference>
<dbReference type="OrthoDB" id="248923at2759"/>
<keyword evidence="1" id="KW-0808">Transferase</keyword>
<evidence type="ECO:0000256" key="3">
    <source>
        <dbReference type="ARBA" id="ARBA00022777"/>
    </source>
</evidence>
<protein>
    <recommendedName>
        <fullName evidence="5">Protein kinase domain-containing protein</fullName>
    </recommendedName>
</protein>
<dbReference type="GO" id="GO:0004674">
    <property type="term" value="F:protein serine/threonine kinase activity"/>
    <property type="evidence" value="ECO:0007669"/>
    <property type="project" value="TreeGrafter"/>
</dbReference>
<reference evidence="6 7" key="1">
    <citation type="submission" date="2015-09" db="EMBL/GenBank/DDBJ databases">
        <title>Draft genome of the parasitic nematode Teladorsagia circumcincta isolate WARC Sus (inbred).</title>
        <authorList>
            <person name="Mitreva M."/>
        </authorList>
    </citation>
    <scope>NUCLEOTIDE SEQUENCE [LARGE SCALE GENOMIC DNA]</scope>
    <source>
        <strain evidence="6 7">S</strain>
    </source>
</reference>
<evidence type="ECO:0000313" key="6">
    <source>
        <dbReference type="EMBL" id="PIO76466.1"/>
    </source>
</evidence>
<sequence>MGNSCPALRNAADDERNGGKLMHMDQPCTCSLALTVRVTRARTDWSPTWGGKPRLRHPNIVRYRRIFVENHRLYILMDLIEGASLKEHITSVKEKRQTFSEDRIWNIVIQMVLALRYLHKDKQIVHRDLKPNNIMIAENDRVVRTLDSPKNAAVNISSQQQELLSIAGKTV</sequence>
<dbReference type="PANTHER" id="PTHR43671">
    <property type="entry name" value="SERINE/THREONINE-PROTEIN KINASE NEK"/>
    <property type="match status" value="1"/>
</dbReference>
<dbReference type="SMART" id="SM00220">
    <property type="entry name" value="S_TKc"/>
    <property type="match status" value="1"/>
</dbReference>
<evidence type="ECO:0000256" key="4">
    <source>
        <dbReference type="ARBA" id="ARBA00022840"/>
    </source>
</evidence>
<dbReference type="Gene3D" id="3.30.200.20">
    <property type="entry name" value="Phosphorylase Kinase, domain 1"/>
    <property type="match status" value="1"/>
</dbReference>
<dbReference type="InterPro" id="IPR000719">
    <property type="entry name" value="Prot_kinase_dom"/>
</dbReference>
<keyword evidence="7" id="KW-1185">Reference proteome</keyword>
<dbReference type="Gene3D" id="1.10.510.10">
    <property type="entry name" value="Transferase(Phosphotransferase) domain 1"/>
    <property type="match status" value="1"/>
</dbReference>
<evidence type="ECO:0000256" key="2">
    <source>
        <dbReference type="ARBA" id="ARBA00022741"/>
    </source>
</evidence>
<dbReference type="PROSITE" id="PS00108">
    <property type="entry name" value="PROTEIN_KINASE_ST"/>
    <property type="match status" value="1"/>
</dbReference>
<gene>
    <name evidence="6" type="ORF">TELCIR_01472</name>
</gene>
<dbReference type="Proteomes" id="UP000230423">
    <property type="component" value="Unassembled WGS sequence"/>
</dbReference>
<organism evidence="6 7">
    <name type="scientific">Teladorsagia circumcincta</name>
    <name type="common">Brown stomach worm</name>
    <name type="synonym">Ostertagia circumcincta</name>
    <dbReference type="NCBI Taxonomy" id="45464"/>
    <lineage>
        <taxon>Eukaryota</taxon>
        <taxon>Metazoa</taxon>
        <taxon>Ecdysozoa</taxon>
        <taxon>Nematoda</taxon>
        <taxon>Chromadorea</taxon>
        <taxon>Rhabditida</taxon>
        <taxon>Rhabditina</taxon>
        <taxon>Rhabditomorpha</taxon>
        <taxon>Strongyloidea</taxon>
        <taxon>Trichostrongylidae</taxon>
        <taxon>Teladorsagia</taxon>
    </lineage>
</organism>
<dbReference type="SUPFAM" id="SSF56112">
    <property type="entry name" value="Protein kinase-like (PK-like)"/>
    <property type="match status" value="1"/>
</dbReference>
<dbReference type="PANTHER" id="PTHR43671:SF92">
    <property type="entry name" value="SERINE_THREONINE-PROTEIN KINASE NEK10"/>
    <property type="match status" value="1"/>
</dbReference>
<dbReference type="InterPro" id="IPR008271">
    <property type="entry name" value="Ser/Thr_kinase_AS"/>
</dbReference>
<accession>A0A2G9V265</accession>
<dbReference type="GO" id="GO:0005524">
    <property type="term" value="F:ATP binding"/>
    <property type="evidence" value="ECO:0007669"/>
    <property type="project" value="UniProtKB-KW"/>
</dbReference>
<dbReference type="InterPro" id="IPR050660">
    <property type="entry name" value="NEK_Ser/Thr_kinase"/>
</dbReference>
<evidence type="ECO:0000259" key="5">
    <source>
        <dbReference type="PROSITE" id="PS50011"/>
    </source>
</evidence>
<keyword evidence="3" id="KW-0418">Kinase</keyword>
<feature type="domain" description="Protein kinase" evidence="5">
    <location>
        <begin position="1"/>
        <end position="171"/>
    </location>
</feature>
<dbReference type="Pfam" id="PF00069">
    <property type="entry name" value="Pkinase"/>
    <property type="match status" value="1"/>
</dbReference>
<keyword evidence="4" id="KW-0067">ATP-binding</keyword>
<dbReference type="PROSITE" id="PS50011">
    <property type="entry name" value="PROTEIN_KINASE_DOM"/>
    <property type="match status" value="1"/>
</dbReference>